<dbReference type="NCBIfam" id="TIGR03725">
    <property type="entry name" value="T6A_YeaZ"/>
    <property type="match status" value="1"/>
</dbReference>
<evidence type="ECO:0000313" key="3">
    <source>
        <dbReference type="Proteomes" id="UP000033572"/>
    </source>
</evidence>
<dbReference type="AlphaFoldDB" id="A0A0F0KRY8"/>
<protein>
    <submittedName>
        <fullName evidence="2">Glycoprotease family protein</fullName>
    </submittedName>
</protein>
<dbReference type="PATRIC" id="fig|104336.4.peg.1010"/>
<keyword evidence="2" id="KW-0378">Hydrolase</keyword>
<dbReference type="InterPro" id="IPR043129">
    <property type="entry name" value="ATPase_NBD"/>
</dbReference>
<dbReference type="Pfam" id="PF00814">
    <property type="entry name" value="TsaD"/>
    <property type="match status" value="1"/>
</dbReference>
<dbReference type="Gene3D" id="3.30.420.40">
    <property type="match status" value="2"/>
</dbReference>
<comment type="caution">
    <text evidence="2">The sequence shown here is derived from an EMBL/GenBank/DDBJ whole genome shotgun (WGS) entry which is preliminary data.</text>
</comment>
<dbReference type="EMBL" id="JYIU01000035">
    <property type="protein sequence ID" value="KJL23648.1"/>
    <property type="molecule type" value="Genomic_DNA"/>
</dbReference>
<keyword evidence="2" id="KW-0645">Protease</keyword>
<proteinExistence type="predicted"/>
<dbReference type="SUPFAM" id="SSF53067">
    <property type="entry name" value="Actin-like ATPase domain"/>
    <property type="match status" value="1"/>
</dbReference>
<dbReference type="GO" id="GO:0002949">
    <property type="term" value="P:tRNA threonylcarbamoyladenosine modification"/>
    <property type="evidence" value="ECO:0007669"/>
    <property type="project" value="InterPro"/>
</dbReference>
<dbReference type="InterPro" id="IPR022496">
    <property type="entry name" value="T6A_TsaB"/>
</dbReference>
<dbReference type="GO" id="GO:0006508">
    <property type="term" value="P:proteolysis"/>
    <property type="evidence" value="ECO:0007669"/>
    <property type="project" value="UniProtKB-KW"/>
</dbReference>
<accession>A0A0F0KRY8</accession>
<evidence type="ECO:0000313" key="2">
    <source>
        <dbReference type="EMBL" id="KJL23648.1"/>
    </source>
</evidence>
<organism evidence="2 3">
    <name type="scientific">Microbacterium foliorum</name>
    <dbReference type="NCBI Taxonomy" id="104336"/>
    <lineage>
        <taxon>Bacteria</taxon>
        <taxon>Bacillati</taxon>
        <taxon>Actinomycetota</taxon>
        <taxon>Actinomycetes</taxon>
        <taxon>Micrococcales</taxon>
        <taxon>Microbacteriaceae</taxon>
        <taxon>Microbacterium</taxon>
    </lineage>
</organism>
<evidence type="ECO:0000259" key="1">
    <source>
        <dbReference type="Pfam" id="PF00814"/>
    </source>
</evidence>
<feature type="domain" description="Gcp-like" evidence="1">
    <location>
        <begin position="42"/>
        <end position="140"/>
    </location>
</feature>
<dbReference type="Proteomes" id="UP000033572">
    <property type="component" value="Unassembled WGS sequence"/>
</dbReference>
<keyword evidence="3" id="KW-1185">Reference proteome</keyword>
<reference evidence="2 3" key="1">
    <citation type="submission" date="2015-02" db="EMBL/GenBank/DDBJ databases">
        <title>Draft genome sequences of ten Microbacterium spp. with emphasis on heavy metal contaminated environments.</title>
        <authorList>
            <person name="Corretto E."/>
        </authorList>
    </citation>
    <scope>NUCLEOTIDE SEQUENCE [LARGE SCALE GENOMIC DNA]</scope>
    <source>
        <strain evidence="2 3">DSM 12966</strain>
    </source>
</reference>
<sequence length="223" mass="22798">MNPGYPGEVILAVDTSLGTAVALIDDDGVRLSDASAADPLGHAEVIGEMLVRALDEAAGDESMGDGAPLIGHVVAGMGPGPFTGLRIGIAAARAFAMGRGIPVVPVPSHAAAALTAIEHDRIAGPFAIVTDARRREVAITVFDGTDADGLPVVIADTVLVPRVDADEHLGATRRIDVETLSAVDLARVGARSVAAGRILMADEPLYLRQPDVTVPGAPKKVGR</sequence>
<gene>
    <name evidence="2" type="ORF">RN50_00986</name>
</gene>
<name>A0A0F0KRY8_9MICO</name>
<dbReference type="GO" id="GO:0008233">
    <property type="term" value="F:peptidase activity"/>
    <property type="evidence" value="ECO:0007669"/>
    <property type="project" value="UniProtKB-KW"/>
</dbReference>
<dbReference type="InterPro" id="IPR000905">
    <property type="entry name" value="Gcp-like_dom"/>
</dbReference>